<feature type="non-terminal residue" evidence="2">
    <location>
        <position position="1"/>
    </location>
</feature>
<proteinExistence type="predicted"/>
<dbReference type="AlphaFoldDB" id="A0A7J8YPV9"/>
<comment type="caution">
    <text evidence="2">The sequence shown here is derived from an EMBL/GenBank/DDBJ whole genome shotgun (WGS) entry which is preliminary data.</text>
</comment>
<reference evidence="2 3" key="1">
    <citation type="journal article" date="2019" name="Genome Biol. Evol.">
        <title>Insights into the evolution of the New World diploid cottons (Gossypium, subgenus Houzingenia) based on genome sequencing.</title>
        <authorList>
            <person name="Grover C.E."/>
            <person name="Arick M.A. 2nd"/>
            <person name="Thrash A."/>
            <person name="Conover J.L."/>
            <person name="Sanders W.S."/>
            <person name="Peterson D.G."/>
            <person name="Frelichowski J.E."/>
            <person name="Scheffler J.A."/>
            <person name="Scheffler B.E."/>
            <person name="Wendel J.F."/>
        </authorList>
    </citation>
    <scope>NUCLEOTIDE SEQUENCE [LARGE SCALE GENOMIC DNA]</scope>
    <source>
        <strain evidence="2">185</strain>
        <tissue evidence="2">Leaf</tissue>
    </source>
</reference>
<name>A0A7J8YPV9_GOSAI</name>
<evidence type="ECO:0000313" key="3">
    <source>
        <dbReference type="Proteomes" id="UP000593577"/>
    </source>
</evidence>
<protein>
    <submittedName>
        <fullName evidence="2">Uncharacterized protein</fullName>
    </submittedName>
</protein>
<sequence>MKILAVGPSMTPETTRCLEEHLQVIPSKMEIIKQDFEKRSSELRRKIEQLEEEKMQLGLDV</sequence>
<keyword evidence="1" id="KW-0175">Coiled coil</keyword>
<feature type="coiled-coil region" evidence="1">
    <location>
        <begin position="33"/>
        <end position="60"/>
    </location>
</feature>
<evidence type="ECO:0000313" key="2">
    <source>
        <dbReference type="EMBL" id="MBA0701641.1"/>
    </source>
</evidence>
<keyword evidence="3" id="KW-1185">Reference proteome</keyword>
<evidence type="ECO:0000256" key="1">
    <source>
        <dbReference type="SAM" id="Coils"/>
    </source>
</evidence>
<accession>A0A7J8YPV9</accession>
<dbReference type="EMBL" id="JABFAA010318193">
    <property type="protein sequence ID" value="MBA0701641.1"/>
    <property type="molecule type" value="Genomic_DNA"/>
</dbReference>
<organism evidence="2 3">
    <name type="scientific">Gossypium aridum</name>
    <name type="common">American cotton</name>
    <name type="synonym">Erioxylum aridum</name>
    <dbReference type="NCBI Taxonomy" id="34290"/>
    <lineage>
        <taxon>Eukaryota</taxon>
        <taxon>Viridiplantae</taxon>
        <taxon>Streptophyta</taxon>
        <taxon>Embryophyta</taxon>
        <taxon>Tracheophyta</taxon>
        <taxon>Spermatophyta</taxon>
        <taxon>Magnoliopsida</taxon>
        <taxon>eudicotyledons</taxon>
        <taxon>Gunneridae</taxon>
        <taxon>Pentapetalae</taxon>
        <taxon>rosids</taxon>
        <taxon>malvids</taxon>
        <taxon>Malvales</taxon>
        <taxon>Malvaceae</taxon>
        <taxon>Malvoideae</taxon>
        <taxon>Gossypium</taxon>
    </lineage>
</organism>
<dbReference type="Proteomes" id="UP000593577">
    <property type="component" value="Unassembled WGS sequence"/>
</dbReference>
<gene>
    <name evidence="2" type="ORF">Goari_027289</name>
</gene>